<dbReference type="Proteomes" id="UP000030653">
    <property type="component" value="Unassembled WGS sequence"/>
</dbReference>
<name>M5FTA5_DACPD</name>
<keyword evidence="1" id="KW-1133">Transmembrane helix</keyword>
<evidence type="ECO:0000313" key="2">
    <source>
        <dbReference type="EMBL" id="EJT98614.1"/>
    </source>
</evidence>
<dbReference type="EMBL" id="JH795872">
    <property type="protein sequence ID" value="EJT98614.1"/>
    <property type="molecule type" value="Genomic_DNA"/>
</dbReference>
<dbReference type="RefSeq" id="XP_040625512.1">
    <property type="nucleotide sequence ID" value="XM_040773600.1"/>
</dbReference>
<protein>
    <submittedName>
        <fullName evidence="2">Uncharacterized protein</fullName>
    </submittedName>
</protein>
<organism evidence="2 3">
    <name type="scientific">Dacryopinax primogenitus (strain DJM 731)</name>
    <name type="common">Brown rot fungus</name>
    <dbReference type="NCBI Taxonomy" id="1858805"/>
    <lineage>
        <taxon>Eukaryota</taxon>
        <taxon>Fungi</taxon>
        <taxon>Dikarya</taxon>
        <taxon>Basidiomycota</taxon>
        <taxon>Agaricomycotina</taxon>
        <taxon>Dacrymycetes</taxon>
        <taxon>Dacrymycetales</taxon>
        <taxon>Dacrymycetaceae</taxon>
        <taxon>Dacryopinax</taxon>
    </lineage>
</organism>
<reference evidence="2 3" key="1">
    <citation type="journal article" date="2012" name="Science">
        <title>The Paleozoic origin of enzymatic lignin decomposition reconstructed from 31 fungal genomes.</title>
        <authorList>
            <person name="Floudas D."/>
            <person name="Binder M."/>
            <person name="Riley R."/>
            <person name="Barry K."/>
            <person name="Blanchette R.A."/>
            <person name="Henrissat B."/>
            <person name="Martinez A.T."/>
            <person name="Otillar R."/>
            <person name="Spatafora J.W."/>
            <person name="Yadav J.S."/>
            <person name="Aerts A."/>
            <person name="Benoit I."/>
            <person name="Boyd A."/>
            <person name="Carlson A."/>
            <person name="Copeland A."/>
            <person name="Coutinho P.M."/>
            <person name="de Vries R.P."/>
            <person name="Ferreira P."/>
            <person name="Findley K."/>
            <person name="Foster B."/>
            <person name="Gaskell J."/>
            <person name="Glotzer D."/>
            <person name="Gorecki P."/>
            <person name="Heitman J."/>
            <person name="Hesse C."/>
            <person name="Hori C."/>
            <person name="Igarashi K."/>
            <person name="Jurgens J.A."/>
            <person name="Kallen N."/>
            <person name="Kersten P."/>
            <person name="Kohler A."/>
            <person name="Kuees U."/>
            <person name="Kumar T.K.A."/>
            <person name="Kuo A."/>
            <person name="LaButti K."/>
            <person name="Larrondo L.F."/>
            <person name="Lindquist E."/>
            <person name="Ling A."/>
            <person name="Lombard V."/>
            <person name="Lucas S."/>
            <person name="Lundell T."/>
            <person name="Martin R."/>
            <person name="McLaughlin D.J."/>
            <person name="Morgenstern I."/>
            <person name="Morin E."/>
            <person name="Murat C."/>
            <person name="Nagy L.G."/>
            <person name="Nolan M."/>
            <person name="Ohm R.A."/>
            <person name="Patyshakuliyeva A."/>
            <person name="Rokas A."/>
            <person name="Ruiz-Duenas F.J."/>
            <person name="Sabat G."/>
            <person name="Salamov A."/>
            <person name="Samejima M."/>
            <person name="Schmutz J."/>
            <person name="Slot J.C."/>
            <person name="St John F."/>
            <person name="Stenlid J."/>
            <person name="Sun H."/>
            <person name="Sun S."/>
            <person name="Syed K."/>
            <person name="Tsang A."/>
            <person name="Wiebenga A."/>
            <person name="Young D."/>
            <person name="Pisabarro A."/>
            <person name="Eastwood D.C."/>
            <person name="Martin F."/>
            <person name="Cullen D."/>
            <person name="Grigoriev I.V."/>
            <person name="Hibbett D.S."/>
        </authorList>
    </citation>
    <scope>NUCLEOTIDE SEQUENCE [LARGE SCALE GENOMIC DNA]</scope>
    <source>
        <strain evidence="2 3">DJM-731 SS1</strain>
    </source>
</reference>
<keyword evidence="1" id="KW-0472">Membrane</keyword>
<dbReference type="OrthoDB" id="3404975at2759"/>
<evidence type="ECO:0000256" key="1">
    <source>
        <dbReference type="SAM" id="Phobius"/>
    </source>
</evidence>
<proteinExistence type="predicted"/>
<sequence>MYVAHALQFPLLFYRCSNLTGVTTATISVFDFAGLIAWLVCFIFMIKGHVNCKAGSEWMLALSPGCPFSDDARDDIAYVKCIFSGFQLALASAGLLGIVVLVFFPVFIWILGDDPASPEALGAGHLQMV</sequence>
<dbReference type="AlphaFoldDB" id="M5FTA5"/>
<dbReference type="GeneID" id="63688662"/>
<gene>
    <name evidence="2" type="ORF">DACRYDRAFT_24225</name>
</gene>
<keyword evidence="1" id="KW-0812">Transmembrane</keyword>
<keyword evidence="3" id="KW-1185">Reference proteome</keyword>
<evidence type="ECO:0000313" key="3">
    <source>
        <dbReference type="Proteomes" id="UP000030653"/>
    </source>
</evidence>
<feature type="transmembrane region" description="Helical" evidence="1">
    <location>
        <begin position="20"/>
        <end position="46"/>
    </location>
</feature>
<feature type="transmembrane region" description="Helical" evidence="1">
    <location>
        <begin position="88"/>
        <end position="111"/>
    </location>
</feature>
<dbReference type="HOGENOM" id="CLU_1948756_0_0_1"/>
<accession>M5FTA5</accession>